<accession>A0ABU8EJA7</accession>
<keyword evidence="2" id="KW-1185">Reference proteome</keyword>
<organism evidence="1 2">
    <name type="scientific">Exiguobacterium indicum</name>
    <dbReference type="NCBI Taxonomy" id="296995"/>
    <lineage>
        <taxon>Bacteria</taxon>
        <taxon>Bacillati</taxon>
        <taxon>Bacillota</taxon>
        <taxon>Bacilli</taxon>
        <taxon>Bacillales</taxon>
        <taxon>Bacillales Family XII. Incertae Sedis</taxon>
        <taxon>Exiguobacterium</taxon>
    </lineage>
</organism>
<evidence type="ECO:0008006" key="3">
    <source>
        <dbReference type="Google" id="ProtNLM"/>
    </source>
</evidence>
<dbReference type="EMBL" id="JBAWKY010000003">
    <property type="protein sequence ID" value="MEI4463021.1"/>
    <property type="molecule type" value="Genomic_DNA"/>
</dbReference>
<reference evidence="1 2" key="1">
    <citation type="submission" date="2023-12" db="EMBL/GenBank/DDBJ databases">
        <authorList>
            <person name="Easwaran N."/>
            <person name="Lazarus H.P.S."/>
        </authorList>
    </citation>
    <scope>NUCLEOTIDE SEQUENCE [LARGE SCALE GENOMIC DNA]</scope>
    <source>
        <strain evidence="1 2">VIT-2023</strain>
    </source>
</reference>
<comment type="caution">
    <text evidence="1">The sequence shown here is derived from an EMBL/GenBank/DDBJ whole genome shotgun (WGS) entry which is preliminary data.</text>
</comment>
<dbReference type="RefSeq" id="WP_087681894.1">
    <property type="nucleotide sequence ID" value="NZ_JBAWKY010000003.1"/>
</dbReference>
<dbReference type="Proteomes" id="UP001387110">
    <property type="component" value="Unassembled WGS sequence"/>
</dbReference>
<evidence type="ECO:0000313" key="1">
    <source>
        <dbReference type="EMBL" id="MEI4463021.1"/>
    </source>
</evidence>
<sequence length="182" mass="21065">MGTDMKPPNPVEALLQEPEQQEALAQLLRDLPLLVERLEQLEKSVSFAEHVLQDKTTILPYMKEAEQKIRQTGLTKAHIDALLEIARLLPEVAPVAKQSVSGLLFAKAVLEDERTMHDLLNTRPRIPVLSDTNRLYEAKKNKKQKLSLRRIWRLLTHPIWKDMFLYVESLLETIMLNRKKRG</sequence>
<gene>
    <name evidence="1" type="ORF">SZL87_11335</name>
</gene>
<protein>
    <recommendedName>
        <fullName evidence="3">DUF1641 domain-containing protein</fullName>
    </recommendedName>
</protein>
<evidence type="ECO:0000313" key="2">
    <source>
        <dbReference type="Proteomes" id="UP001387110"/>
    </source>
</evidence>
<proteinExistence type="predicted"/>
<name>A0ABU8EJA7_9BACL</name>